<comment type="caution">
    <text evidence="1">The sequence shown here is derived from an EMBL/GenBank/DDBJ whole genome shotgun (WGS) entry which is preliminary data.</text>
</comment>
<accession>A0A8I2YP32</accession>
<evidence type="ECO:0000313" key="2">
    <source>
        <dbReference type="Proteomes" id="UP000683000"/>
    </source>
</evidence>
<proteinExistence type="predicted"/>
<name>A0A8I2YP32_9AGAM</name>
<sequence length="127" mass="14148">MSDIQQNAPDLVELFVHNFLNLPAAQPTCRWMIGEGHACGAVLPTDPRLASAHLRNAHHIGGESNAMTMCVWGNCHSQPIQRRSVIRHILSVHLRLLRWTCPQCSRTFSRRGTAHNCNINSDAVPHA</sequence>
<reference evidence="1" key="1">
    <citation type="submission" date="2021-03" db="EMBL/GenBank/DDBJ databases">
        <title>Evolutionary innovations through gain and loss of genes in the ectomycorrhizal Boletales.</title>
        <authorList>
            <person name="Wu G."/>
            <person name="Miyauchi S."/>
            <person name="Morin E."/>
            <person name="Yang Z.-L."/>
            <person name="Xu J."/>
            <person name="Martin F.M."/>
        </authorList>
    </citation>
    <scope>NUCLEOTIDE SEQUENCE</scope>
    <source>
        <strain evidence="1">BR01</strain>
    </source>
</reference>
<dbReference type="EMBL" id="JAGFBS010000013">
    <property type="protein sequence ID" value="KAG6375745.1"/>
    <property type="molecule type" value="Genomic_DNA"/>
</dbReference>
<dbReference type="OrthoDB" id="2794896at2759"/>
<evidence type="ECO:0000313" key="1">
    <source>
        <dbReference type="EMBL" id="KAG6375745.1"/>
    </source>
</evidence>
<dbReference type="AlphaFoldDB" id="A0A8I2YP32"/>
<organism evidence="1 2">
    <name type="scientific">Boletus reticuloceps</name>
    <dbReference type="NCBI Taxonomy" id="495285"/>
    <lineage>
        <taxon>Eukaryota</taxon>
        <taxon>Fungi</taxon>
        <taxon>Dikarya</taxon>
        <taxon>Basidiomycota</taxon>
        <taxon>Agaricomycotina</taxon>
        <taxon>Agaricomycetes</taxon>
        <taxon>Agaricomycetidae</taxon>
        <taxon>Boletales</taxon>
        <taxon>Boletineae</taxon>
        <taxon>Boletaceae</taxon>
        <taxon>Boletoideae</taxon>
        <taxon>Boletus</taxon>
    </lineage>
</organism>
<gene>
    <name evidence="1" type="ORF">JVT61DRAFT_2591</name>
</gene>
<keyword evidence="2" id="KW-1185">Reference proteome</keyword>
<dbReference type="Proteomes" id="UP000683000">
    <property type="component" value="Unassembled WGS sequence"/>
</dbReference>
<evidence type="ECO:0008006" key="3">
    <source>
        <dbReference type="Google" id="ProtNLM"/>
    </source>
</evidence>
<protein>
    <recommendedName>
        <fullName evidence="3">C2H2-type domain-containing protein</fullName>
    </recommendedName>
</protein>